<gene>
    <name evidence="1" type="ORF">BS47DRAFT_1348128</name>
</gene>
<dbReference type="AlphaFoldDB" id="A0A9P6ARW0"/>
<evidence type="ECO:0000313" key="2">
    <source>
        <dbReference type="Proteomes" id="UP000886523"/>
    </source>
</evidence>
<evidence type="ECO:0000313" key="1">
    <source>
        <dbReference type="EMBL" id="KAF9510330.1"/>
    </source>
</evidence>
<keyword evidence="2" id="KW-1185">Reference proteome</keyword>
<sequence>MFGYTDVSGSVDGPAVSATRLNRLETHIDAWNNLDWVKCHMDGPLQGSDSGGLCQGIFVTYEYARVHCIQLPHPMRGIPFRTWTLDDFEFPVHQIAIDPSNNLLVVLSEQVPLLIGNYSSVKLPSNL</sequence>
<dbReference type="OrthoDB" id="2745718at2759"/>
<dbReference type="EMBL" id="MU129018">
    <property type="protein sequence ID" value="KAF9510330.1"/>
    <property type="molecule type" value="Genomic_DNA"/>
</dbReference>
<accession>A0A9P6ARW0</accession>
<dbReference type="Proteomes" id="UP000886523">
    <property type="component" value="Unassembled WGS sequence"/>
</dbReference>
<name>A0A9P6ARW0_9AGAM</name>
<organism evidence="1 2">
    <name type="scientific">Hydnum rufescens UP504</name>
    <dbReference type="NCBI Taxonomy" id="1448309"/>
    <lineage>
        <taxon>Eukaryota</taxon>
        <taxon>Fungi</taxon>
        <taxon>Dikarya</taxon>
        <taxon>Basidiomycota</taxon>
        <taxon>Agaricomycotina</taxon>
        <taxon>Agaricomycetes</taxon>
        <taxon>Cantharellales</taxon>
        <taxon>Hydnaceae</taxon>
        <taxon>Hydnum</taxon>
    </lineage>
</organism>
<comment type="caution">
    <text evidence="1">The sequence shown here is derived from an EMBL/GenBank/DDBJ whole genome shotgun (WGS) entry which is preliminary data.</text>
</comment>
<reference evidence="1" key="1">
    <citation type="journal article" date="2020" name="Nat. Commun.">
        <title>Large-scale genome sequencing of mycorrhizal fungi provides insights into the early evolution of symbiotic traits.</title>
        <authorList>
            <person name="Miyauchi S."/>
            <person name="Kiss E."/>
            <person name="Kuo A."/>
            <person name="Drula E."/>
            <person name="Kohler A."/>
            <person name="Sanchez-Garcia M."/>
            <person name="Morin E."/>
            <person name="Andreopoulos B."/>
            <person name="Barry K.W."/>
            <person name="Bonito G."/>
            <person name="Buee M."/>
            <person name="Carver A."/>
            <person name="Chen C."/>
            <person name="Cichocki N."/>
            <person name="Clum A."/>
            <person name="Culley D."/>
            <person name="Crous P.W."/>
            <person name="Fauchery L."/>
            <person name="Girlanda M."/>
            <person name="Hayes R.D."/>
            <person name="Keri Z."/>
            <person name="LaButti K."/>
            <person name="Lipzen A."/>
            <person name="Lombard V."/>
            <person name="Magnuson J."/>
            <person name="Maillard F."/>
            <person name="Murat C."/>
            <person name="Nolan M."/>
            <person name="Ohm R.A."/>
            <person name="Pangilinan J."/>
            <person name="Pereira M.F."/>
            <person name="Perotto S."/>
            <person name="Peter M."/>
            <person name="Pfister S."/>
            <person name="Riley R."/>
            <person name="Sitrit Y."/>
            <person name="Stielow J.B."/>
            <person name="Szollosi G."/>
            <person name="Zifcakova L."/>
            <person name="Stursova M."/>
            <person name="Spatafora J.W."/>
            <person name="Tedersoo L."/>
            <person name="Vaario L.M."/>
            <person name="Yamada A."/>
            <person name="Yan M."/>
            <person name="Wang P."/>
            <person name="Xu J."/>
            <person name="Bruns T."/>
            <person name="Baldrian P."/>
            <person name="Vilgalys R."/>
            <person name="Dunand C."/>
            <person name="Henrissat B."/>
            <person name="Grigoriev I.V."/>
            <person name="Hibbett D."/>
            <person name="Nagy L.G."/>
            <person name="Martin F.M."/>
        </authorList>
    </citation>
    <scope>NUCLEOTIDE SEQUENCE</scope>
    <source>
        <strain evidence="1">UP504</strain>
    </source>
</reference>
<proteinExistence type="predicted"/>
<protein>
    <submittedName>
        <fullName evidence="1">Uncharacterized protein</fullName>
    </submittedName>
</protein>